<dbReference type="AlphaFoldDB" id="A0A2P8FMS6"/>
<keyword evidence="2" id="KW-1185">Reference proteome</keyword>
<dbReference type="Gene3D" id="2.180.10.10">
    <property type="entry name" value="RHS repeat-associated core"/>
    <property type="match status" value="1"/>
</dbReference>
<organism evidence="1 2">
    <name type="scientific">Chitinophaga ginsengisoli</name>
    <dbReference type="NCBI Taxonomy" id="363837"/>
    <lineage>
        <taxon>Bacteria</taxon>
        <taxon>Pseudomonadati</taxon>
        <taxon>Bacteroidota</taxon>
        <taxon>Chitinophagia</taxon>
        <taxon>Chitinophagales</taxon>
        <taxon>Chitinophagaceae</taxon>
        <taxon>Chitinophaga</taxon>
    </lineage>
</organism>
<evidence type="ECO:0000313" key="2">
    <source>
        <dbReference type="Proteomes" id="UP000240978"/>
    </source>
</evidence>
<gene>
    <name evidence="1" type="ORF">CLV42_11950</name>
</gene>
<dbReference type="Proteomes" id="UP000240978">
    <property type="component" value="Unassembled WGS sequence"/>
</dbReference>
<comment type="caution">
    <text evidence="1">The sequence shown here is derived from an EMBL/GenBank/DDBJ whole genome shotgun (WGS) entry which is preliminary data.</text>
</comment>
<accession>A0A2P8FMS6</accession>
<evidence type="ECO:0000313" key="1">
    <source>
        <dbReference type="EMBL" id="PSL23030.1"/>
    </source>
</evidence>
<protein>
    <submittedName>
        <fullName evidence="1">Uncharacterized protein</fullName>
    </submittedName>
</protein>
<sequence>MRRKHANSVTYSVNITHYNLLTYNILNQKSIKKPMKKLFLSAAALVVLFAACSKDDDNNTPTTKKYLLHMLSAEDSVEVKYDAANNIKEVGAYSDSKEISSLTYENGKLTKKTSSVNDGPQRLVETFDYNSAGKLLRTNFFVSDSVKSRYDSLAYDANGRLTALYELGSEINGTYKIRTKYAYTWDSKGNINREVRVAVVDGVETKDSSITDYTYDDKVNFAAKQPEFFLLEADDPTFGLSVNNIIKSIHTTNTNPGYVLTVTEQYTYDEDGYPVTQKETEKETQDGTVVNTFEYSTRFRYIKK</sequence>
<name>A0A2P8FMS6_9BACT</name>
<reference evidence="1 2" key="1">
    <citation type="submission" date="2018-03" db="EMBL/GenBank/DDBJ databases">
        <title>Genomic Encyclopedia of Archaeal and Bacterial Type Strains, Phase II (KMG-II): from individual species to whole genera.</title>
        <authorList>
            <person name="Goeker M."/>
        </authorList>
    </citation>
    <scope>NUCLEOTIDE SEQUENCE [LARGE SCALE GENOMIC DNA]</scope>
    <source>
        <strain evidence="1 2">DSM 18107</strain>
    </source>
</reference>
<proteinExistence type="predicted"/>
<dbReference type="EMBL" id="PYGK01000019">
    <property type="protein sequence ID" value="PSL23030.1"/>
    <property type="molecule type" value="Genomic_DNA"/>
</dbReference>